<protein>
    <recommendedName>
        <fullName evidence="4">RED-like N-terminal domain-containing protein</fullName>
    </recommendedName>
</protein>
<dbReference type="PRINTS" id="PR01217">
    <property type="entry name" value="PRICHEXTENSN"/>
</dbReference>
<dbReference type="EMBL" id="CAJNJQ010000845">
    <property type="protein sequence ID" value="CAE7103581.1"/>
    <property type="molecule type" value="Genomic_DNA"/>
</dbReference>
<organism evidence="5 6">
    <name type="scientific">Rhizoctonia solani</name>
    <dbReference type="NCBI Taxonomy" id="456999"/>
    <lineage>
        <taxon>Eukaryota</taxon>
        <taxon>Fungi</taxon>
        <taxon>Dikarya</taxon>
        <taxon>Basidiomycota</taxon>
        <taxon>Agaricomycotina</taxon>
        <taxon>Agaricomycetes</taxon>
        <taxon>Cantharellales</taxon>
        <taxon>Ceratobasidiaceae</taxon>
        <taxon>Rhizoctonia</taxon>
    </lineage>
</organism>
<comment type="caution">
    <text evidence="5">The sequence shown here is derived from an EMBL/GenBank/DDBJ whole genome shotgun (WGS) entry which is preliminary data.</text>
</comment>
<feature type="region of interest" description="Disordered" evidence="3">
    <location>
        <begin position="126"/>
        <end position="425"/>
    </location>
</feature>
<feature type="compositionally biased region" description="Polar residues" evidence="3">
    <location>
        <begin position="262"/>
        <end position="276"/>
    </location>
</feature>
<feature type="compositionally biased region" description="Basic and acidic residues" evidence="3">
    <location>
        <begin position="56"/>
        <end position="72"/>
    </location>
</feature>
<gene>
    <name evidence="5" type="ORF">RDB_LOCUS42513</name>
</gene>
<feature type="region of interest" description="Disordered" evidence="3">
    <location>
        <begin position="1"/>
        <end position="80"/>
    </location>
</feature>
<keyword evidence="2" id="KW-0539">Nucleus</keyword>
<feature type="compositionally biased region" description="Pro residues" evidence="3">
    <location>
        <begin position="355"/>
        <end position="370"/>
    </location>
</feature>
<feature type="domain" description="RED-like N-terminal" evidence="4">
    <location>
        <begin position="52"/>
        <end position="164"/>
    </location>
</feature>
<feature type="compositionally biased region" description="Low complexity" evidence="3">
    <location>
        <begin position="148"/>
        <end position="161"/>
    </location>
</feature>
<evidence type="ECO:0000313" key="5">
    <source>
        <dbReference type="EMBL" id="CAE7103581.1"/>
    </source>
</evidence>
<dbReference type="Pfam" id="PF07808">
    <property type="entry name" value="RED_N"/>
    <property type="match status" value="1"/>
</dbReference>
<feature type="compositionally biased region" description="Basic and acidic residues" evidence="3">
    <location>
        <begin position="402"/>
        <end position="411"/>
    </location>
</feature>
<comment type="subcellular location">
    <subcellularLocation>
        <location evidence="1">Nucleus</location>
    </subcellularLocation>
</comment>
<evidence type="ECO:0000259" key="4">
    <source>
        <dbReference type="Pfam" id="PF07808"/>
    </source>
</evidence>
<dbReference type="PANTHER" id="PTHR12765">
    <property type="entry name" value="RED PROTEIN IK FACTOR CYTOKINE IK"/>
    <property type="match status" value="1"/>
</dbReference>
<dbReference type="GO" id="GO:0005634">
    <property type="term" value="C:nucleus"/>
    <property type="evidence" value="ECO:0007669"/>
    <property type="project" value="UniProtKB-SubCell"/>
</dbReference>
<accession>A0A8H3E0V7</accession>
<sequence>MNQDSFRTLLNSSKPSSGGVAQSKAYNRGSLLASGSSSTKSQEPPQNAFKPRKVKKAVDSKYRDRAAERRGGANEYAEVEGLLEDFEKRMEGETKDVVDEQRKYLGGDATHTVLVKGLDFALLEQHRSREESRDDLDDDLESAFQGNPTETPSTEEPVTETQNQGKKRTRAELLAELKQSRGAQETQGARSSTKEEEIEALERAKQAGKFKPMGSSSFAPVEKKKKKKKKVIVEEGKPQGKETKVDTPGTTGKPTPPTMTPSQKPTTTAPTINAAVTQEVESKPKEDTLAPTAPPIPDQTPAPIEEIDDADPFADAGEYEPDYGGDSDAEDAPKDTPQPPAPLGRRNWFNDPEPEPQPEPTKPPTPPPNIPDETESSPGPARPMRLEGLTSSAMPSISEFLSMDKDEEAREKKRARKEKNKKKAA</sequence>
<dbReference type="InterPro" id="IPR012916">
    <property type="entry name" value="RED_N"/>
</dbReference>
<evidence type="ECO:0000256" key="2">
    <source>
        <dbReference type="ARBA" id="ARBA00023242"/>
    </source>
</evidence>
<dbReference type="Proteomes" id="UP000663827">
    <property type="component" value="Unassembled WGS sequence"/>
</dbReference>
<dbReference type="AlphaFoldDB" id="A0A8H3E0V7"/>
<feature type="compositionally biased region" description="Low complexity" evidence="3">
    <location>
        <begin position="29"/>
        <end position="38"/>
    </location>
</feature>
<feature type="compositionally biased region" description="Basic and acidic residues" evidence="3">
    <location>
        <begin position="231"/>
        <end position="245"/>
    </location>
</feature>
<reference evidence="5" key="1">
    <citation type="submission" date="2021-01" db="EMBL/GenBank/DDBJ databases">
        <authorList>
            <person name="Kaushik A."/>
        </authorList>
    </citation>
    <scope>NUCLEOTIDE SEQUENCE</scope>
    <source>
        <strain evidence="5">AG5</strain>
    </source>
</reference>
<feature type="compositionally biased region" description="Basic and acidic residues" evidence="3">
    <location>
        <begin position="192"/>
        <end position="205"/>
    </location>
</feature>
<feature type="compositionally biased region" description="Polar residues" evidence="3">
    <location>
        <begin position="181"/>
        <end position="191"/>
    </location>
</feature>
<feature type="compositionally biased region" description="Basic residues" evidence="3">
    <location>
        <begin position="412"/>
        <end position="425"/>
    </location>
</feature>
<evidence type="ECO:0000256" key="3">
    <source>
        <dbReference type="SAM" id="MobiDB-lite"/>
    </source>
</evidence>
<evidence type="ECO:0000313" key="6">
    <source>
        <dbReference type="Proteomes" id="UP000663827"/>
    </source>
</evidence>
<name>A0A8H3E0V7_9AGAM</name>
<proteinExistence type="predicted"/>
<dbReference type="InterPro" id="IPR039896">
    <property type="entry name" value="Red-like"/>
</dbReference>
<feature type="compositionally biased region" description="Basic and acidic residues" evidence="3">
    <location>
        <begin position="170"/>
        <end position="179"/>
    </location>
</feature>
<feature type="compositionally biased region" description="Polar residues" evidence="3">
    <location>
        <begin position="1"/>
        <end position="20"/>
    </location>
</feature>
<evidence type="ECO:0000256" key="1">
    <source>
        <dbReference type="ARBA" id="ARBA00004123"/>
    </source>
</evidence>
<feature type="compositionally biased region" description="Acidic residues" evidence="3">
    <location>
        <begin position="305"/>
        <end position="330"/>
    </location>
</feature>